<reference evidence="4 5" key="1">
    <citation type="journal article" date="2015" name="Genome Announc.">
        <title>Expanding the biotechnology potential of lactobacilli through comparative genomics of 213 strains and associated genera.</title>
        <authorList>
            <person name="Sun Z."/>
            <person name="Harris H.M."/>
            <person name="McCann A."/>
            <person name="Guo C."/>
            <person name="Argimon S."/>
            <person name="Zhang W."/>
            <person name="Yang X."/>
            <person name="Jeffery I.B."/>
            <person name="Cooney J.C."/>
            <person name="Kagawa T.F."/>
            <person name="Liu W."/>
            <person name="Song Y."/>
            <person name="Salvetti E."/>
            <person name="Wrobel A."/>
            <person name="Rasinkangas P."/>
            <person name="Parkhill J."/>
            <person name="Rea M.C."/>
            <person name="O'Sullivan O."/>
            <person name="Ritari J."/>
            <person name="Douillard F.P."/>
            <person name="Paul Ross R."/>
            <person name="Yang R."/>
            <person name="Briner A.E."/>
            <person name="Felis G.E."/>
            <person name="de Vos W.M."/>
            <person name="Barrangou R."/>
            <person name="Klaenhammer T.R."/>
            <person name="Caufield P.W."/>
            <person name="Cui Y."/>
            <person name="Zhang H."/>
            <person name="O'Toole P.W."/>
        </authorList>
    </citation>
    <scope>NUCLEOTIDE SEQUENCE [LARGE SCALE GENOMIC DNA]</scope>
    <source>
        <strain evidence="4 5">DSM 20593</strain>
    </source>
</reference>
<dbReference type="InterPro" id="IPR000182">
    <property type="entry name" value="GNAT_dom"/>
</dbReference>
<dbReference type="PANTHER" id="PTHR43877:SF2">
    <property type="entry name" value="AMINOALKYLPHOSPHONATE N-ACETYLTRANSFERASE-RELATED"/>
    <property type="match status" value="1"/>
</dbReference>
<dbReference type="InterPro" id="IPR016181">
    <property type="entry name" value="Acyl_CoA_acyltransferase"/>
</dbReference>
<keyword evidence="5" id="KW-1185">Reference proteome</keyword>
<dbReference type="OrthoDB" id="9795206at2"/>
<dbReference type="GO" id="GO:0016747">
    <property type="term" value="F:acyltransferase activity, transferring groups other than amino-acyl groups"/>
    <property type="evidence" value="ECO:0007669"/>
    <property type="project" value="InterPro"/>
</dbReference>
<evidence type="ECO:0000313" key="4">
    <source>
        <dbReference type="EMBL" id="KRN74831.1"/>
    </source>
</evidence>
<evidence type="ECO:0000313" key="5">
    <source>
        <dbReference type="Proteomes" id="UP000051655"/>
    </source>
</evidence>
<name>A0A0R2JC07_9LACO</name>
<accession>A0A0R2JC07</accession>
<dbReference type="PROSITE" id="PS51186">
    <property type="entry name" value="GNAT"/>
    <property type="match status" value="1"/>
</dbReference>
<sequence length="170" mass="19216">MDFWLEVATAQYAPAILQFLKQAQQESPFFVMQQDLAQITAAQLGPSLEQMAVREDYLMLLLINAQHEVGGMVTLAPWPNLAETLEIGVVVQARYQRQGLGQALLAEALDWVINYSVAKHVRLTVQERNQPAQKLYAKLGFVRIPNSEQLVLDGQQQQVSAYDMDWEVET</sequence>
<comment type="caution">
    <text evidence="4">The sequence shown here is derived from an EMBL/GenBank/DDBJ whole genome shotgun (WGS) entry which is preliminary data.</text>
</comment>
<feature type="domain" description="N-acetyltransferase" evidence="3">
    <location>
        <begin position="1"/>
        <end position="169"/>
    </location>
</feature>
<dbReference type="Gene3D" id="3.40.630.30">
    <property type="match status" value="1"/>
</dbReference>
<dbReference type="CDD" id="cd04301">
    <property type="entry name" value="NAT_SF"/>
    <property type="match status" value="1"/>
</dbReference>
<dbReference type="AlphaFoldDB" id="A0A0R2JC07"/>
<proteinExistence type="predicted"/>
<dbReference type="InterPro" id="IPR050832">
    <property type="entry name" value="Bact_Acetyltransf"/>
</dbReference>
<dbReference type="Pfam" id="PF00583">
    <property type="entry name" value="Acetyltransf_1"/>
    <property type="match status" value="1"/>
</dbReference>
<evidence type="ECO:0000256" key="2">
    <source>
        <dbReference type="ARBA" id="ARBA00023315"/>
    </source>
</evidence>
<keyword evidence="1" id="KW-0808">Transferase</keyword>
<gene>
    <name evidence="4" type="ORF">IV73_GL001108</name>
</gene>
<dbReference type="RefSeq" id="WP_057755964.1">
    <property type="nucleotide sequence ID" value="NZ_JQBP01000005.1"/>
</dbReference>
<keyword evidence="2" id="KW-0012">Acyltransferase</keyword>
<protein>
    <recommendedName>
        <fullName evidence="3">N-acetyltransferase domain-containing protein</fullName>
    </recommendedName>
</protein>
<evidence type="ECO:0000256" key="1">
    <source>
        <dbReference type="ARBA" id="ARBA00022679"/>
    </source>
</evidence>
<evidence type="ECO:0000259" key="3">
    <source>
        <dbReference type="PROSITE" id="PS51186"/>
    </source>
</evidence>
<dbReference type="PATRIC" id="fig|1616.3.peg.1138"/>
<dbReference type="STRING" id="1616.IV73_GL001108"/>
<dbReference type="PANTHER" id="PTHR43877">
    <property type="entry name" value="AMINOALKYLPHOSPHONATE N-ACETYLTRANSFERASE-RELATED-RELATED"/>
    <property type="match status" value="1"/>
</dbReference>
<dbReference type="EMBL" id="JQBP01000005">
    <property type="protein sequence ID" value="KRN74831.1"/>
    <property type="molecule type" value="Genomic_DNA"/>
</dbReference>
<dbReference type="SUPFAM" id="SSF55729">
    <property type="entry name" value="Acyl-CoA N-acyltransferases (Nat)"/>
    <property type="match status" value="1"/>
</dbReference>
<dbReference type="Proteomes" id="UP000051655">
    <property type="component" value="Unassembled WGS sequence"/>
</dbReference>
<organism evidence="4 5">
    <name type="scientific">Weissella kandleri</name>
    <dbReference type="NCBI Taxonomy" id="1616"/>
    <lineage>
        <taxon>Bacteria</taxon>
        <taxon>Bacillati</taxon>
        <taxon>Bacillota</taxon>
        <taxon>Bacilli</taxon>
        <taxon>Lactobacillales</taxon>
        <taxon>Lactobacillaceae</taxon>
        <taxon>Weissella</taxon>
    </lineage>
</organism>